<dbReference type="OrthoDB" id="331948at2759"/>
<evidence type="ECO:0000256" key="2">
    <source>
        <dbReference type="SAM" id="Phobius"/>
    </source>
</evidence>
<dbReference type="AlphaFoldDB" id="A0A0R3TAL6"/>
<evidence type="ECO:0000313" key="4">
    <source>
        <dbReference type="Proteomes" id="UP000278807"/>
    </source>
</evidence>
<dbReference type="Proteomes" id="UP000278807">
    <property type="component" value="Unassembled WGS sequence"/>
</dbReference>
<protein>
    <submittedName>
        <fullName evidence="5">Palmitoyltransferase</fullName>
    </submittedName>
</protein>
<dbReference type="WBParaSite" id="HNAJ_0000410501-mRNA-1">
    <property type="protein sequence ID" value="HNAJ_0000410501-mRNA-1"/>
    <property type="gene ID" value="HNAJ_0000410501"/>
</dbReference>
<evidence type="ECO:0000313" key="3">
    <source>
        <dbReference type="EMBL" id="VDN99962.1"/>
    </source>
</evidence>
<reference evidence="5" key="1">
    <citation type="submission" date="2017-02" db="UniProtKB">
        <authorList>
            <consortium name="WormBaseParasite"/>
        </authorList>
    </citation>
    <scope>IDENTIFICATION</scope>
</reference>
<keyword evidence="2" id="KW-1133">Transmembrane helix</keyword>
<gene>
    <name evidence="3" type="ORF">HNAJ_LOCUS4103</name>
</gene>
<feature type="compositionally biased region" description="Low complexity" evidence="1">
    <location>
        <begin position="45"/>
        <end position="57"/>
    </location>
</feature>
<evidence type="ECO:0000313" key="5">
    <source>
        <dbReference type="WBParaSite" id="HNAJ_0000410501-mRNA-1"/>
    </source>
</evidence>
<accession>A0A0R3TAL6</accession>
<feature type="transmembrane region" description="Helical" evidence="2">
    <location>
        <begin position="171"/>
        <end position="192"/>
    </location>
</feature>
<keyword evidence="2" id="KW-0812">Transmembrane</keyword>
<dbReference type="STRING" id="102285.A0A0R3TAL6"/>
<feature type="region of interest" description="Disordered" evidence="1">
    <location>
        <begin position="1"/>
        <end position="57"/>
    </location>
</feature>
<proteinExistence type="predicted"/>
<dbReference type="EMBL" id="UZAE01002686">
    <property type="protein sequence ID" value="VDN99962.1"/>
    <property type="molecule type" value="Genomic_DNA"/>
</dbReference>
<feature type="compositionally biased region" description="Polar residues" evidence="1">
    <location>
        <begin position="13"/>
        <end position="36"/>
    </location>
</feature>
<keyword evidence="2" id="KW-0472">Membrane</keyword>
<evidence type="ECO:0000256" key="1">
    <source>
        <dbReference type="SAM" id="MobiDB-lite"/>
    </source>
</evidence>
<reference evidence="3 4" key="2">
    <citation type="submission" date="2018-11" db="EMBL/GenBank/DDBJ databases">
        <authorList>
            <consortium name="Pathogen Informatics"/>
        </authorList>
    </citation>
    <scope>NUCLEOTIDE SEQUENCE [LARGE SCALE GENOMIC DNA]</scope>
</reference>
<feature type="transmembrane region" description="Helical" evidence="2">
    <location>
        <begin position="146"/>
        <end position="164"/>
    </location>
</feature>
<sequence>MNRTSFVRLPEENSVSSRKNDLQQESSFMGNNNGSQGLIHDPLANSSNANPSTSSGFSSVLTAGSRFRGQKEVDINKWDEEASQHLLTMKRPPGNFCDFLRPWRRLCRLRYPPPPQKIAENVENGFRLPFGVVWFVRDCAGCVCMIFTWLLILYGEFVVACIILPQIPSAAIGWTFGVLFHIFAFLAAAAHLKTVFTDPFLLQGAIRLGNATREAVMRIYLVSGSNTPLIRCPKCLCIKPERAHHCRYVLKI</sequence>
<name>A0A0R3TAL6_RODNA</name>
<organism evidence="5">
    <name type="scientific">Rodentolepis nana</name>
    <name type="common">Dwarf tapeworm</name>
    <name type="synonym">Hymenolepis nana</name>
    <dbReference type="NCBI Taxonomy" id="102285"/>
    <lineage>
        <taxon>Eukaryota</taxon>
        <taxon>Metazoa</taxon>
        <taxon>Spiralia</taxon>
        <taxon>Lophotrochozoa</taxon>
        <taxon>Platyhelminthes</taxon>
        <taxon>Cestoda</taxon>
        <taxon>Eucestoda</taxon>
        <taxon>Cyclophyllidea</taxon>
        <taxon>Hymenolepididae</taxon>
        <taxon>Rodentolepis</taxon>
    </lineage>
</organism>
<keyword evidence="4" id="KW-1185">Reference proteome</keyword>